<comment type="caution">
    <text evidence="2">The sequence shown here is derived from an EMBL/GenBank/DDBJ whole genome shotgun (WGS) entry which is preliminary data.</text>
</comment>
<dbReference type="AlphaFoldDB" id="A0A3S0ZEM5"/>
<evidence type="ECO:0000313" key="2">
    <source>
        <dbReference type="EMBL" id="RUR68026.1"/>
    </source>
</evidence>
<dbReference type="EMBL" id="RXFT01000005">
    <property type="protein sequence ID" value="RUR68026.1"/>
    <property type="molecule type" value="Genomic_DNA"/>
</dbReference>
<sequence length="87" mass="9704">MSLPGLTQLLVRLLCILAGALALSFFVTKGVLVPIGQWYEMNRARNESDLSQAFIVALAAQALCAVIGGWLGNRLFCIWRQKRLDRR</sequence>
<gene>
    <name evidence="2" type="ORF">EJP67_13260</name>
</gene>
<dbReference type="OrthoDB" id="8854423at2"/>
<keyword evidence="1" id="KW-0812">Transmembrane</keyword>
<feature type="transmembrane region" description="Helical" evidence="1">
    <location>
        <begin position="9"/>
        <end position="33"/>
    </location>
</feature>
<reference evidence="2 3" key="1">
    <citation type="submission" date="2018-12" db="EMBL/GenBank/DDBJ databases">
        <title>The genome sequences of Variovorax guangxiensis DSM 27352.</title>
        <authorList>
            <person name="Gao J."/>
            <person name="Sun J."/>
        </authorList>
    </citation>
    <scope>NUCLEOTIDE SEQUENCE [LARGE SCALE GENOMIC DNA]</scope>
    <source>
        <strain evidence="2 3">DSM 27352</strain>
    </source>
</reference>
<feature type="transmembrane region" description="Helical" evidence="1">
    <location>
        <begin position="53"/>
        <end position="77"/>
    </location>
</feature>
<evidence type="ECO:0000256" key="1">
    <source>
        <dbReference type="SAM" id="Phobius"/>
    </source>
</evidence>
<dbReference type="Proteomes" id="UP000281118">
    <property type="component" value="Unassembled WGS sequence"/>
</dbReference>
<organism evidence="2 3">
    <name type="scientific">Variovorax guangxiensis</name>
    <dbReference type="NCBI Taxonomy" id="1775474"/>
    <lineage>
        <taxon>Bacteria</taxon>
        <taxon>Pseudomonadati</taxon>
        <taxon>Pseudomonadota</taxon>
        <taxon>Betaproteobacteria</taxon>
        <taxon>Burkholderiales</taxon>
        <taxon>Comamonadaceae</taxon>
        <taxon>Variovorax</taxon>
    </lineage>
</organism>
<protein>
    <submittedName>
        <fullName evidence="2">Uncharacterized protein</fullName>
    </submittedName>
</protein>
<evidence type="ECO:0000313" key="3">
    <source>
        <dbReference type="Proteomes" id="UP000281118"/>
    </source>
</evidence>
<name>A0A3S0ZEM5_9BURK</name>
<keyword evidence="1" id="KW-1133">Transmembrane helix</keyword>
<accession>A0A3S0ZEM5</accession>
<proteinExistence type="predicted"/>
<keyword evidence="1" id="KW-0472">Membrane</keyword>